<dbReference type="EMBL" id="JBHTCA010000035">
    <property type="protein sequence ID" value="MFC7411532.1"/>
    <property type="molecule type" value="Genomic_DNA"/>
</dbReference>
<dbReference type="RefSeq" id="WP_382228061.1">
    <property type="nucleotide sequence ID" value="NZ_JBHTCA010000035.1"/>
</dbReference>
<protein>
    <submittedName>
        <fullName evidence="1">Uncharacterized protein</fullName>
    </submittedName>
</protein>
<sequence length="180" mass="20287">MKGMVVERAVDERVRRSTSAGQEAVNPVMWAREQMKVESCQEPADTKAFKGRGKAHALRQYLAEIDSLEQEMRELCDLTKQVQGAGLYLMLHRINRTGAAFLRWRAVGGSKKHLSWDEAKAMTLGFTAEVRDWYSSVTIKADHLNARHIEVRTSIKATRKAISRSSPYLFARPIPEGVSA</sequence>
<reference evidence="2" key="1">
    <citation type="journal article" date="2019" name="Int. J. Syst. Evol. Microbiol.">
        <title>The Global Catalogue of Microorganisms (GCM) 10K type strain sequencing project: providing services to taxonomists for standard genome sequencing and annotation.</title>
        <authorList>
            <consortium name="The Broad Institute Genomics Platform"/>
            <consortium name="The Broad Institute Genome Sequencing Center for Infectious Disease"/>
            <person name="Wu L."/>
            <person name="Ma J."/>
        </authorList>
    </citation>
    <scope>NUCLEOTIDE SEQUENCE [LARGE SCALE GENOMIC DNA]</scope>
    <source>
        <strain evidence="2">CGMCC 1.12371</strain>
    </source>
</reference>
<evidence type="ECO:0000313" key="2">
    <source>
        <dbReference type="Proteomes" id="UP001596501"/>
    </source>
</evidence>
<evidence type="ECO:0000313" key="1">
    <source>
        <dbReference type="EMBL" id="MFC7411532.1"/>
    </source>
</evidence>
<name>A0ABW2QT37_9BURK</name>
<accession>A0ABW2QT37</accession>
<organism evidence="1 2">
    <name type="scientific">Hydrogenophaga atypica</name>
    <dbReference type="NCBI Taxonomy" id="249409"/>
    <lineage>
        <taxon>Bacteria</taxon>
        <taxon>Pseudomonadati</taxon>
        <taxon>Pseudomonadota</taxon>
        <taxon>Betaproteobacteria</taxon>
        <taxon>Burkholderiales</taxon>
        <taxon>Comamonadaceae</taxon>
        <taxon>Hydrogenophaga</taxon>
    </lineage>
</organism>
<keyword evidence="2" id="KW-1185">Reference proteome</keyword>
<gene>
    <name evidence="1" type="ORF">ACFQPB_21975</name>
</gene>
<proteinExistence type="predicted"/>
<dbReference type="Proteomes" id="UP001596501">
    <property type="component" value="Unassembled WGS sequence"/>
</dbReference>
<comment type="caution">
    <text evidence="1">The sequence shown here is derived from an EMBL/GenBank/DDBJ whole genome shotgun (WGS) entry which is preliminary data.</text>
</comment>